<keyword evidence="3" id="KW-0804">Transcription</keyword>
<dbReference type="GO" id="GO:0006366">
    <property type="term" value="P:transcription by RNA polymerase II"/>
    <property type="evidence" value="ECO:0007669"/>
    <property type="project" value="InterPro"/>
</dbReference>
<comment type="subcellular location">
    <subcellularLocation>
        <location evidence="1">Nucleus</location>
    </subcellularLocation>
</comment>
<reference evidence="5 6" key="1">
    <citation type="submission" date="2016-05" db="EMBL/GenBank/DDBJ databases">
        <title>First whole genome sequencing of Entamoeba histolytica HM1:IMSS-clone-6.</title>
        <authorList>
            <person name="Mukherjee Avik.K."/>
            <person name="Izumyama S."/>
            <person name="Nakada-Tsukui K."/>
            <person name="Nozaki T."/>
        </authorList>
    </citation>
    <scope>NUCLEOTIDE SEQUENCE [LARGE SCALE GENOMIC DNA]</scope>
    <source>
        <strain evidence="5 6">HM1:IMSS clone 6</strain>
    </source>
</reference>
<dbReference type="VEuPathDB" id="AmoebaDB:EHI7A_081560"/>
<dbReference type="EMBL" id="BDEQ01000001">
    <property type="protein sequence ID" value="GAT92878.1"/>
    <property type="molecule type" value="Genomic_DNA"/>
</dbReference>
<dbReference type="VEuPathDB" id="AmoebaDB:EHI5A_114080"/>
<organism evidence="5 6">
    <name type="scientific">Entamoeba histolytica</name>
    <dbReference type="NCBI Taxonomy" id="5759"/>
    <lineage>
        <taxon>Eukaryota</taxon>
        <taxon>Amoebozoa</taxon>
        <taxon>Evosea</taxon>
        <taxon>Archamoebae</taxon>
        <taxon>Mastigamoebida</taxon>
        <taxon>Entamoebidae</taxon>
        <taxon>Entamoeba</taxon>
    </lineage>
</organism>
<keyword evidence="2" id="KW-0805">Transcription regulation</keyword>
<keyword evidence="4" id="KW-0539">Nucleus</keyword>
<evidence type="ECO:0000313" key="5">
    <source>
        <dbReference type="EMBL" id="GAT92878.1"/>
    </source>
</evidence>
<sequence length="118" mass="14044">MAENDDISDEIKQTKSRKTYTRGSFIKTIKEYLKANGDENCMDETVELIEQLLIEFILEFTLKIRQDEPTKQIKPEDVLIHLIRDRRKFDRGAYILCQEIKTNRYKEEIKQSNQTEGK</sequence>
<comment type="caution">
    <text evidence="5">The sequence shown here is derived from an EMBL/GenBank/DDBJ whole genome shotgun (WGS) entry which is preliminary data.</text>
</comment>
<evidence type="ECO:0000313" key="6">
    <source>
        <dbReference type="Proteomes" id="UP000078387"/>
    </source>
</evidence>
<dbReference type="GO" id="GO:0005634">
    <property type="term" value="C:nucleus"/>
    <property type="evidence" value="ECO:0007669"/>
    <property type="project" value="UniProtKB-SubCell"/>
</dbReference>
<dbReference type="Proteomes" id="UP000078387">
    <property type="component" value="Unassembled WGS sequence"/>
</dbReference>
<evidence type="ECO:0000256" key="2">
    <source>
        <dbReference type="ARBA" id="ARBA00023015"/>
    </source>
</evidence>
<dbReference type="OMA" id="NGDENCT"/>
<protein>
    <submittedName>
        <fullName evidence="5">Uncharacterized protein</fullName>
    </submittedName>
</protein>
<dbReference type="AlphaFoldDB" id="A0A5K1VUC0"/>
<name>A0A5K1VUC0_ENTHI</name>
<accession>A0A5K1VUC0</accession>
<proteinExistence type="predicted"/>
<dbReference type="VEuPathDB" id="AmoebaDB:EHI_126320"/>
<evidence type="ECO:0000256" key="1">
    <source>
        <dbReference type="ARBA" id="ARBA00004123"/>
    </source>
</evidence>
<evidence type="ECO:0000256" key="3">
    <source>
        <dbReference type="ARBA" id="ARBA00023163"/>
    </source>
</evidence>
<gene>
    <name evidence="5" type="ORF">CL6EHI_126320</name>
</gene>
<dbReference type="Pfam" id="PF02269">
    <property type="entry name" value="TFIID-18kDa"/>
    <property type="match status" value="1"/>
</dbReference>
<dbReference type="InterPro" id="IPR003195">
    <property type="entry name" value="TFIID_TAF13"/>
</dbReference>
<evidence type="ECO:0000256" key="4">
    <source>
        <dbReference type="ARBA" id="ARBA00023242"/>
    </source>
</evidence>
<dbReference type="VEuPathDB" id="AmoebaDB:EHI8A_083010"/>